<keyword evidence="2" id="KW-1185">Reference proteome</keyword>
<dbReference type="Proteomes" id="UP001498469">
    <property type="component" value="Unassembled WGS sequence"/>
</dbReference>
<dbReference type="RefSeq" id="WP_216252079.1">
    <property type="nucleotide sequence ID" value="NZ_JAZHFS010000013.1"/>
</dbReference>
<comment type="caution">
    <text evidence="1">The sequence shown here is derived from an EMBL/GenBank/DDBJ whole genome shotgun (WGS) entry which is preliminary data.</text>
</comment>
<protein>
    <submittedName>
        <fullName evidence="1">RNA polymerase subunit sigma-70</fullName>
    </submittedName>
</protein>
<evidence type="ECO:0000313" key="1">
    <source>
        <dbReference type="EMBL" id="MEF2113491.1"/>
    </source>
</evidence>
<accession>A0ABU7UQG5</accession>
<name>A0ABU7UQG5_9CLOT</name>
<organism evidence="1 2">
    <name type="scientific">Clostridium frigoriphilum</name>
    <dbReference type="NCBI Taxonomy" id="443253"/>
    <lineage>
        <taxon>Bacteria</taxon>
        <taxon>Bacillati</taxon>
        <taxon>Bacillota</taxon>
        <taxon>Clostridia</taxon>
        <taxon>Eubacteriales</taxon>
        <taxon>Clostridiaceae</taxon>
        <taxon>Clostridium</taxon>
    </lineage>
</organism>
<gene>
    <name evidence="1" type="ORF">SJI18_14375</name>
</gene>
<reference evidence="1 2" key="1">
    <citation type="submission" date="2023-11" db="EMBL/GenBank/DDBJ databases">
        <title>Draft genome sequence of a psychrophilic Clostridium strain from permafrost water brine.</title>
        <authorList>
            <person name="Shcherbakova V.A."/>
            <person name="Trubitsyn V.E."/>
            <person name="Zakharyuk A.G."/>
        </authorList>
    </citation>
    <scope>NUCLEOTIDE SEQUENCE [LARGE SCALE GENOMIC DNA]</scope>
    <source>
        <strain evidence="1 2">14F</strain>
    </source>
</reference>
<evidence type="ECO:0000313" key="2">
    <source>
        <dbReference type="Proteomes" id="UP001498469"/>
    </source>
</evidence>
<sequence>MTNDQKEEIRKMRQDGKSYSQIIVSLGINENTVKAYCRRNNLGATVNTKPKSEKEIYTSCKHCGKSLTQGTKGKPKKFCCDECRRLWWKANDIEHVKKTYYTLSCAECGNKFESYGNKSRKFCGHACYIKYRFKKEEDLNDTAAVST</sequence>
<dbReference type="EMBL" id="JAZHFS010000013">
    <property type="protein sequence ID" value="MEF2113491.1"/>
    <property type="molecule type" value="Genomic_DNA"/>
</dbReference>
<proteinExistence type="predicted"/>